<dbReference type="GeneID" id="110288301"/>
<name>A0A6P5P867_MUSCR</name>
<dbReference type="Proteomes" id="UP000515126">
    <property type="component" value="Unplaced"/>
</dbReference>
<evidence type="ECO:0000313" key="4">
    <source>
        <dbReference type="RefSeq" id="XP_021010346.2"/>
    </source>
</evidence>
<organism evidence="3 4">
    <name type="scientific">Mus caroli</name>
    <name type="common">Ryukyu mouse</name>
    <name type="synonym">Ricefield mouse</name>
    <dbReference type="NCBI Taxonomy" id="10089"/>
    <lineage>
        <taxon>Eukaryota</taxon>
        <taxon>Metazoa</taxon>
        <taxon>Chordata</taxon>
        <taxon>Craniata</taxon>
        <taxon>Vertebrata</taxon>
        <taxon>Euteleostomi</taxon>
        <taxon>Mammalia</taxon>
        <taxon>Eutheria</taxon>
        <taxon>Euarchontoglires</taxon>
        <taxon>Glires</taxon>
        <taxon>Rodentia</taxon>
        <taxon>Myomorpha</taxon>
        <taxon>Muroidea</taxon>
        <taxon>Muridae</taxon>
        <taxon>Murinae</taxon>
        <taxon>Mus</taxon>
        <taxon>Mus</taxon>
    </lineage>
</organism>
<evidence type="ECO:0000259" key="2">
    <source>
        <dbReference type="Pfam" id="PF02841"/>
    </source>
</evidence>
<dbReference type="InterPro" id="IPR036543">
    <property type="entry name" value="Guanylate-bd_C_sf"/>
</dbReference>
<dbReference type="InterPro" id="IPR003191">
    <property type="entry name" value="Guanylate-bd/ATL_C"/>
</dbReference>
<dbReference type="GO" id="GO:0003924">
    <property type="term" value="F:GTPase activity"/>
    <property type="evidence" value="ECO:0007669"/>
    <property type="project" value="InterPro"/>
</dbReference>
<accession>A0A6P5P867</accession>
<dbReference type="SUPFAM" id="SSF48340">
    <property type="entry name" value="Interferon-induced guanylate-binding protein 1 (GBP1), C-terminal domain"/>
    <property type="match status" value="1"/>
</dbReference>
<dbReference type="KEGG" id="mcal:110288301"/>
<proteinExistence type="predicted"/>
<dbReference type="GO" id="GO:0005525">
    <property type="term" value="F:GTP binding"/>
    <property type="evidence" value="ECO:0007669"/>
    <property type="project" value="InterPro"/>
</dbReference>
<feature type="coiled-coil region" evidence="1">
    <location>
        <begin position="25"/>
        <end position="123"/>
    </location>
</feature>
<dbReference type="AlphaFoldDB" id="A0A6P5P867"/>
<keyword evidence="3" id="KW-1185">Reference proteome</keyword>
<dbReference type="Gene3D" id="1.20.1000.10">
    <property type="entry name" value="Guanylate-binding protein, C-terminal domain"/>
    <property type="match status" value="1"/>
</dbReference>
<gene>
    <name evidence="4" type="primary">LOC110288301</name>
</gene>
<evidence type="ECO:0000256" key="1">
    <source>
        <dbReference type="SAM" id="Coils"/>
    </source>
</evidence>
<evidence type="ECO:0000313" key="3">
    <source>
        <dbReference type="Proteomes" id="UP000515126"/>
    </source>
</evidence>
<protein>
    <submittedName>
        <fullName evidence="4">Guanylate-binding protein 1-like</fullName>
    </submittedName>
</protein>
<reference evidence="4" key="1">
    <citation type="submission" date="2025-08" db="UniProtKB">
        <authorList>
            <consortium name="RefSeq"/>
        </authorList>
    </citation>
    <scope>IDENTIFICATION</scope>
</reference>
<dbReference type="Pfam" id="PF02841">
    <property type="entry name" value="GBP_C"/>
    <property type="match status" value="1"/>
</dbReference>
<keyword evidence="1" id="KW-0175">Coiled coil</keyword>
<dbReference type="RefSeq" id="XP_021010346.2">
    <property type="nucleotide sequence ID" value="XM_021154687.2"/>
</dbReference>
<feature type="domain" description="Guanylate-binding protein/Atlastin C-terminal" evidence="2">
    <location>
        <begin position="1"/>
        <end position="120"/>
    </location>
</feature>
<sequence length="130" mass="15727">MLRKYFESKEDLADTVLKMDQSLTEKEKRTEVEHIKAEAAEAANRALAEMQTKHELLMAQKEQSYQEHMKQLTEKMEQEQKELMAEQQRIISLKLQEQERLFKEEFQNESRILHQEIQKIREKRSRCTIF</sequence>